<reference evidence="2" key="1">
    <citation type="submission" date="2020-05" db="EMBL/GenBank/DDBJ databases">
        <authorList>
            <person name="Chiriac C."/>
            <person name="Salcher M."/>
            <person name="Ghai R."/>
            <person name="Kavagutti S V."/>
        </authorList>
    </citation>
    <scope>NUCLEOTIDE SEQUENCE</scope>
</reference>
<evidence type="ECO:0000259" key="1">
    <source>
        <dbReference type="Pfam" id="PF18588"/>
    </source>
</evidence>
<accession>A0A6J7G562</accession>
<proteinExistence type="predicted"/>
<dbReference type="InterPro" id="IPR041307">
    <property type="entry name" value="WcbI"/>
</dbReference>
<gene>
    <name evidence="2" type="ORF">UFOPK3564_00708</name>
</gene>
<dbReference type="Gene3D" id="3.40.50.12080">
    <property type="match status" value="2"/>
</dbReference>
<evidence type="ECO:0000313" key="2">
    <source>
        <dbReference type="EMBL" id="CAB4903191.1"/>
    </source>
</evidence>
<protein>
    <submittedName>
        <fullName evidence="2">Unannotated protein</fullName>
    </submittedName>
</protein>
<sequence length="247" mass="26402">MHELERDDLPFLDRLLARADVLVGQPVRDDWRDLPVGTAQVHGRAPRARLVVVPVIRHTGLHPWGALVRTPWMGDPPVVPYHDLRTILAVARGTDRRPVGHGRPDGFRAVARGSLDELRRREEQHGAVRASDLVEAAGAGAMLTINHPGNAVLVPLAGRVLEACGLPGPARDPGRTLLSSVRAPIRPEVLDALGLDPAAALPSWDVGGTPVDDDAVAREQAGWYAGRGPVVAAALRRYGPAIEALGL</sequence>
<dbReference type="AlphaFoldDB" id="A0A6J7G562"/>
<organism evidence="2">
    <name type="scientific">freshwater metagenome</name>
    <dbReference type="NCBI Taxonomy" id="449393"/>
    <lineage>
        <taxon>unclassified sequences</taxon>
        <taxon>metagenomes</taxon>
        <taxon>ecological metagenomes</taxon>
    </lineage>
</organism>
<dbReference type="EMBL" id="CAFBMK010000026">
    <property type="protein sequence ID" value="CAB4903191.1"/>
    <property type="molecule type" value="Genomic_DNA"/>
</dbReference>
<feature type="domain" description="Polysaccharide biosynthesis enzyme WcbI" evidence="1">
    <location>
        <begin position="1"/>
        <end position="168"/>
    </location>
</feature>
<name>A0A6J7G562_9ZZZZ</name>
<dbReference type="Pfam" id="PF18588">
    <property type="entry name" value="WcbI"/>
    <property type="match status" value="1"/>
</dbReference>